<proteinExistence type="inferred from homology"/>
<name>W2V154_9RICK</name>
<evidence type="ECO:0000259" key="5">
    <source>
        <dbReference type="Pfam" id="PF04052"/>
    </source>
</evidence>
<feature type="signal peptide" evidence="4">
    <location>
        <begin position="1"/>
        <end position="23"/>
    </location>
</feature>
<dbReference type="SUPFAM" id="SSF69304">
    <property type="entry name" value="Tricorn protease N-terminal domain"/>
    <property type="match status" value="1"/>
</dbReference>
<evidence type="ECO:0000256" key="3">
    <source>
        <dbReference type="ARBA" id="ARBA00023306"/>
    </source>
</evidence>
<comment type="similarity">
    <text evidence="1">Belongs to the TolB family.</text>
</comment>
<feature type="domain" description="TolB N-terminal" evidence="5">
    <location>
        <begin position="25"/>
        <end position="118"/>
    </location>
</feature>
<dbReference type="Gene3D" id="2.120.10.30">
    <property type="entry name" value="TolB, C-terminal domain"/>
    <property type="match status" value="1"/>
</dbReference>
<dbReference type="EMBL" id="AXCJ01000008">
    <property type="protein sequence ID" value="ETO91173.1"/>
    <property type="molecule type" value="Genomic_DNA"/>
</dbReference>
<dbReference type="GO" id="GO:0015031">
    <property type="term" value="P:protein transport"/>
    <property type="evidence" value="ECO:0007669"/>
    <property type="project" value="InterPro"/>
</dbReference>
<comment type="caution">
    <text evidence="6">The sequence shown here is derived from an EMBL/GenBank/DDBJ whole genome shotgun (WGS) entry which is preliminary data.</text>
</comment>
<sequence length="432" mass="49172">MKYFCIILNVLIFSLLSYNKAHAILKVDITQGNVRPVGITYQVCNGDTKYSSNISNIIKSDLKRTGFYSVMTSNASQCITDIRLNTENVDYLYTLDISHNKYGINLVVKLWDVYAKKLLIDKHLSSDEKSYRDLAHMASDVIYSRLTGDTGYFNTKIVYITEKMNNKKVEKLVTISDQDGENPIFITESDISPLSPRISYDSQKVAFMAYKDDIANIYILDLNDVLNGKPSKNDLLVTFQEGVLSSPRFSPDNKFLLFARSYGVSTDIYKINLETFEHQKLTSNTVAINTSPAYSPDMQQIAFISDRDGTPNIYVMDANGKRQKRITKGPGSYFNTTWSPRGDWIAFTKVHKRKFYIGIIKPDGSSERLLTNSPYVLDTPSWSTNGRLLLFSRKIKQRNDRFINKIYTVDITGHNEMEIKTPYGASDPSWSS</sequence>
<dbReference type="InterPro" id="IPR011042">
    <property type="entry name" value="6-blade_b-propeller_TolB-like"/>
</dbReference>
<feature type="chain" id="PRO_5004827154" evidence="4">
    <location>
        <begin position="24"/>
        <end position="432"/>
    </location>
</feature>
<keyword evidence="2" id="KW-0132">Cell division</keyword>
<dbReference type="Pfam" id="PF07676">
    <property type="entry name" value="PD40"/>
    <property type="match status" value="3"/>
</dbReference>
<dbReference type="GO" id="GO:0051301">
    <property type="term" value="P:cell division"/>
    <property type="evidence" value="ECO:0007669"/>
    <property type="project" value="UniProtKB-KW"/>
</dbReference>
<evidence type="ECO:0000256" key="4">
    <source>
        <dbReference type="SAM" id="SignalP"/>
    </source>
</evidence>
<dbReference type="PATRIC" id="fig|1401685.3.peg.798"/>
<evidence type="ECO:0000313" key="7">
    <source>
        <dbReference type="Proteomes" id="UP000018951"/>
    </source>
</evidence>
<accession>W2V154</accession>
<gene>
    <name evidence="6" type="primary">tolB</name>
    <name evidence="6" type="ORF">P857_661</name>
</gene>
<evidence type="ECO:0000256" key="2">
    <source>
        <dbReference type="ARBA" id="ARBA00022618"/>
    </source>
</evidence>
<dbReference type="AlphaFoldDB" id="W2V154"/>
<protein>
    <submittedName>
        <fullName evidence="6">Protein tolB</fullName>
    </submittedName>
</protein>
<dbReference type="STRING" id="1401685.P857_661"/>
<dbReference type="Proteomes" id="UP000018951">
    <property type="component" value="Unassembled WGS sequence"/>
</dbReference>
<evidence type="ECO:0000313" key="6">
    <source>
        <dbReference type="EMBL" id="ETO91173.1"/>
    </source>
</evidence>
<dbReference type="InterPro" id="IPR007195">
    <property type="entry name" value="TolB_N"/>
</dbReference>
<dbReference type="SUPFAM" id="SSF52964">
    <property type="entry name" value="TolB, N-terminal domain"/>
    <property type="match status" value="1"/>
</dbReference>
<dbReference type="InterPro" id="IPR011659">
    <property type="entry name" value="WD40"/>
</dbReference>
<dbReference type="PANTHER" id="PTHR36842">
    <property type="entry name" value="PROTEIN TOLB HOMOLOG"/>
    <property type="match status" value="1"/>
</dbReference>
<dbReference type="Pfam" id="PF04052">
    <property type="entry name" value="TolB_N"/>
    <property type="match status" value="1"/>
</dbReference>
<organism evidence="6 7">
    <name type="scientific">Candidatus Xenolissoclinum pacificiensis L6</name>
    <dbReference type="NCBI Taxonomy" id="1401685"/>
    <lineage>
        <taxon>Bacteria</taxon>
        <taxon>Pseudomonadati</taxon>
        <taxon>Pseudomonadota</taxon>
        <taxon>Alphaproteobacteria</taxon>
        <taxon>Rickettsiales</taxon>
        <taxon>Anaplasmataceae</taxon>
        <taxon>Candidatus Xenolissoclinum</taxon>
    </lineage>
</organism>
<keyword evidence="3" id="KW-0131">Cell cycle</keyword>
<keyword evidence="7" id="KW-1185">Reference proteome</keyword>
<evidence type="ECO:0000256" key="1">
    <source>
        <dbReference type="ARBA" id="ARBA00009820"/>
    </source>
</evidence>
<dbReference type="GO" id="GO:0042597">
    <property type="term" value="C:periplasmic space"/>
    <property type="evidence" value="ECO:0007669"/>
    <property type="project" value="InterPro"/>
</dbReference>
<dbReference type="PANTHER" id="PTHR36842:SF1">
    <property type="entry name" value="PROTEIN TOLB"/>
    <property type="match status" value="1"/>
</dbReference>
<reference evidence="6 7" key="1">
    <citation type="journal article" date="2013" name="PLoS ONE">
        <title>Bacterial endosymbiosis in a chordate host: long-term co-evolution and conservation of secondary metabolism.</title>
        <authorList>
            <person name="Kwan J.C."/>
            <person name="Schmidt E.W."/>
        </authorList>
    </citation>
    <scope>NUCLEOTIDE SEQUENCE [LARGE SCALE GENOMIC DNA]</scope>
    <source>
        <strain evidence="7">L6</strain>
    </source>
</reference>
<dbReference type="Gene3D" id="3.40.50.10070">
    <property type="entry name" value="TolB, N-terminal domain"/>
    <property type="match status" value="1"/>
</dbReference>
<keyword evidence="4" id="KW-0732">Signal</keyword>